<name>A0ABR4MSC7_9PEZI</name>
<feature type="compositionally biased region" description="Low complexity" evidence="1">
    <location>
        <begin position="182"/>
        <end position="202"/>
    </location>
</feature>
<dbReference type="EMBL" id="JABSNW010000001">
    <property type="protein sequence ID" value="KAL2891167.1"/>
    <property type="molecule type" value="Genomic_DNA"/>
</dbReference>
<evidence type="ECO:0000256" key="1">
    <source>
        <dbReference type="SAM" id="MobiDB-lite"/>
    </source>
</evidence>
<feature type="compositionally biased region" description="Low complexity" evidence="1">
    <location>
        <begin position="571"/>
        <end position="588"/>
    </location>
</feature>
<feature type="compositionally biased region" description="Acidic residues" evidence="1">
    <location>
        <begin position="478"/>
        <end position="510"/>
    </location>
</feature>
<feature type="compositionally biased region" description="Basic and acidic residues" evidence="1">
    <location>
        <begin position="428"/>
        <end position="438"/>
    </location>
</feature>
<gene>
    <name evidence="2" type="ORF">HOO65_010525</name>
</gene>
<proteinExistence type="predicted"/>
<feature type="region of interest" description="Disordered" evidence="1">
    <location>
        <begin position="428"/>
        <end position="547"/>
    </location>
</feature>
<evidence type="ECO:0000313" key="2">
    <source>
        <dbReference type="EMBL" id="KAL2891167.1"/>
    </source>
</evidence>
<feature type="compositionally biased region" description="Basic and acidic residues" evidence="1">
    <location>
        <begin position="329"/>
        <end position="348"/>
    </location>
</feature>
<organism evidence="2 3">
    <name type="scientific">Ceratocystis lukuohia</name>
    <dbReference type="NCBI Taxonomy" id="2019550"/>
    <lineage>
        <taxon>Eukaryota</taxon>
        <taxon>Fungi</taxon>
        <taxon>Dikarya</taxon>
        <taxon>Ascomycota</taxon>
        <taxon>Pezizomycotina</taxon>
        <taxon>Sordariomycetes</taxon>
        <taxon>Hypocreomycetidae</taxon>
        <taxon>Microascales</taxon>
        <taxon>Ceratocystidaceae</taxon>
        <taxon>Ceratocystis</taxon>
    </lineage>
</organism>
<comment type="caution">
    <text evidence="2">The sequence shown here is derived from an EMBL/GenBank/DDBJ whole genome shotgun (WGS) entry which is preliminary data.</text>
</comment>
<feature type="compositionally biased region" description="Basic and acidic residues" evidence="1">
    <location>
        <begin position="48"/>
        <end position="58"/>
    </location>
</feature>
<feature type="region of interest" description="Disordered" evidence="1">
    <location>
        <begin position="566"/>
        <end position="588"/>
    </location>
</feature>
<dbReference type="GeneID" id="98114771"/>
<feature type="compositionally biased region" description="Basic and acidic residues" evidence="1">
    <location>
        <begin position="511"/>
        <end position="524"/>
    </location>
</feature>
<reference evidence="2 3" key="1">
    <citation type="submission" date="2020-05" db="EMBL/GenBank/DDBJ databases">
        <title>Ceratocystis lukuohia genome.</title>
        <authorList>
            <person name="Harrington T.C."/>
            <person name="Kim K."/>
            <person name="Mayers C.G."/>
        </authorList>
    </citation>
    <scope>NUCLEOTIDE SEQUENCE [LARGE SCALE GENOMIC DNA]</scope>
    <source>
        <strain evidence="2 3">C4212</strain>
    </source>
</reference>
<protein>
    <submittedName>
        <fullName evidence="2">Uncharacterized protein</fullName>
    </submittedName>
</protein>
<feature type="compositionally biased region" description="Polar residues" evidence="1">
    <location>
        <begin position="28"/>
        <end position="44"/>
    </location>
</feature>
<feature type="compositionally biased region" description="Polar residues" evidence="1">
    <location>
        <begin position="310"/>
        <end position="327"/>
    </location>
</feature>
<evidence type="ECO:0000313" key="3">
    <source>
        <dbReference type="Proteomes" id="UP001610728"/>
    </source>
</evidence>
<feature type="compositionally biased region" description="Polar residues" evidence="1">
    <location>
        <begin position="704"/>
        <end position="715"/>
    </location>
</feature>
<feature type="region of interest" description="Disordered" evidence="1">
    <location>
        <begin position="136"/>
        <end position="377"/>
    </location>
</feature>
<feature type="region of interest" description="Disordered" evidence="1">
    <location>
        <begin position="694"/>
        <end position="715"/>
    </location>
</feature>
<feature type="compositionally biased region" description="Polar residues" evidence="1">
    <location>
        <begin position="68"/>
        <end position="77"/>
    </location>
</feature>
<dbReference type="RefSeq" id="XP_070862347.1">
    <property type="nucleotide sequence ID" value="XM_071005529.1"/>
</dbReference>
<feature type="compositionally biased region" description="Acidic residues" evidence="1">
    <location>
        <begin position="278"/>
        <end position="288"/>
    </location>
</feature>
<feature type="region of interest" description="Disordered" evidence="1">
    <location>
        <begin position="1"/>
        <end position="110"/>
    </location>
</feature>
<dbReference type="Proteomes" id="UP001610728">
    <property type="component" value="Unassembled WGS sequence"/>
</dbReference>
<accession>A0ABR4MSC7</accession>
<keyword evidence="3" id="KW-1185">Reference proteome</keyword>
<feature type="compositionally biased region" description="Acidic residues" evidence="1">
    <location>
        <begin position="231"/>
        <end position="246"/>
    </location>
</feature>
<sequence length="726" mass="81410">MHMQGSDASKYRGSSRFRPMIGRHRGIVSQNGSGESPEVSSKTAFFQRKLEQAHREAAAKAGQQQKQSLQMGTSSPATPAILSKDGNEQRSALDPGPGAASGPGSGRIDLSTFFSSPLSLPFQSARKAATAVAAAASRRFYPGTTATIDMQDEADSNNDMYGDSRESTSSPGTRTRNIHRYQPQSQSQPPSRVVEVSRSPSPIAVEADGEPEDTFFDHSMARTIDQSHLNDDEEEEDHEATEDEVEFDHPVVDLADAQPADGNDDNGNIQSDAAIASMDEDDNAEDQDSSQSDPQEPQDEPMTPRRLAVTTPQNAHTPPQMQLSCNDISRWREETSKVMEESPKEMRPLPRPGFPHHRALSPSKSCMRSPLKGRTPGRVVEFTSSTLSPLEQQRQRLQRQRSLAVDEQNRLEEEQREAEALANFERQALEGARRERELSVVSGMSEASPKLRRPLGIVPPVTLAPPASGFVHQPIEMDVGEDTDPDYEYEDENDDDDDDEDEDVEPEEEEDRKNQPRPDDREAMDTPSVEQGKHAHRTSRLADLFTPKQTLAERQRAATASYHYLEPQAPPSDLSSSPSAASNASSAPTIVLPRRMHLSRRTWTNDHWRHLKYLVRIRRTRLFYFNARYVRPSEQTRLVGETVSGAGESMRIMQEHADAIDAFMSDVPGWDVRDVAKRVFALVKADELRQREWLNQQNHRHNDNQSQNQHENGEGSSWWRNWVPFL</sequence>